<dbReference type="Proteomes" id="UP000295023">
    <property type="component" value="Unassembled WGS sequence"/>
</dbReference>
<dbReference type="RefSeq" id="WP_132289195.1">
    <property type="nucleotide sequence ID" value="NZ_SKBM01000010.1"/>
</dbReference>
<dbReference type="EMBL" id="SKBM01000010">
    <property type="protein sequence ID" value="TCZ61312.1"/>
    <property type="molecule type" value="Genomic_DNA"/>
</dbReference>
<proteinExistence type="predicted"/>
<dbReference type="InterPro" id="IPR017853">
    <property type="entry name" value="GH"/>
</dbReference>
<dbReference type="SUPFAM" id="SSF51445">
    <property type="entry name" value="(Trans)glycosidases"/>
    <property type="match status" value="1"/>
</dbReference>
<dbReference type="Gene3D" id="3.20.20.80">
    <property type="entry name" value="Glycosidases"/>
    <property type="match status" value="1"/>
</dbReference>
<dbReference type="AlphaFoldDB" id="A0A4R4DMZ6"/>
<reference evidence="1 2" key="1">
    <citation type="submission" date="2019-03" db="EMBL/GenBank/DDBJ databases">
        <title>Paracraurococcus aquatilis NE82 genome sequence.</title>
        <authorList>
            <person name="Zhao Y."/>
            <person name="Du Z."/>
        </authorList>
    </citation>
    <scope>NUCLEOTIDE SEQUENCE [LARGE SCALE GENOMIC DNA]</scope>
    <source>
        <strain evidence="1 2">NE82</strain>
    </source>
</reference>
<gene>
    <name evidence="1" type="ORF">EXY23_12260</name>
</gene>
<name>A0A4R4DMZ6_9PROT</name>
<accession>A0A4R4DMZ6</accession>
<organism evidence="1 2">
    <name type="scientific">Roseicella aquatilis</name>
    <dbReference type="NCBI Taxonomy" id="2527868"/>
    <lineage>
        <taxon>Bacteria</taxon>
        <taxon>Pseudomonadati</taxon>
        <taxon>Pseudomonadota</taxon>
        <taxon>Alphaproteobacteria</taxon>
        <taxon>Acetobacterales</taxon>
        <taxon>Roseomonadaceae</taxon>
        <taxon>Roseicella</taxon>
    </lineage>
</organism>
<comment type="caution">
    <text evidence="1">The sequence shown here is derived from an EMBL/GenBank/DDBJ whole genome shotgun (WGS) entry which is preliminary data.</text>
</comment>
<protein>
    <recommendedName>
        <fullName evidence="3">Glycoside hydrolase family 5 domain-containing protein</fullName>
    </recommendedName>
</protein>
<sequence length="465" mass="52744">MTPLPWIGRAPDAPYFIDETGATWAPIGQNDAITWPELAGLYRRRDMPAVERHLHALRESGVTCLRLMLEYCHREHRYLELSPGRFNPALVRLWDDLIALCRRTGMRLLLTPFDTFFLWLRWKHHPYNRANGGPCASRRELLVCPATREAVKARLAFATERWGGSGVVFAWDLWNEMHPAQGNDEPDSFTNFIEDVGPFLRDLEHRLHGRAHLQTVSVFGPELGWKPWLNEPIFRHPALDFASSHFYEQSTIDDPRDTVRPAISAGRLAREALAQIADGRPFHESEHGPIHGFKDRHRTLPEEFDDEYFRHMQWAILASGATGSMRWPNRHPHVLTPGMRRAQRAMAEFLPLLDWPRFARVNLNEEIETEADTVAFGCGDARQALVWLLRHGPLLADGRLDPAMPPRPATLRVPGLAPGRYRLVLWDTRAGEAAGEAEALSQGNGMLAATLPPFGGDLAVAIRPR</sequence>
<evidence type="ECO:0000313" key="2">
    <source>
        <dbReference type="Proteomes" id="UP000295023"/>
    </source>
</evidence>
<dbReference type="OrthoDB" id="9802444at2"/>
<evidence type="ECO:0008006" key="3">
    <source>
        <dbReference type="Google" id="ProtNLM"/>
    </source>
</evidence>
<evidence type="ECO:0000313" key="1">
    <source>
        <dbReference type="EMBL" id="TCZ61312.1"/>
    </source>
</evidence>
<keyword evidence="2" id="KW-1185">Reference proteome</keyword>